<dbReference type="PROSITE" id="PS51384">
    <property type="entry name" value="FAD_FR"/>
    <property type="match status" value="1"/>
</dbReference>
<evidence type="ECO:0000313" key="14">
    <source>
        <dbReference type="Proteomes" id="UP000199055"/>
    </source>
</evidence>
<dbReference type="GO" id="GO:0046210">
    <property type="term" value="P:nitric oxide catabolic process"/>
    <property type="evidence" value="ECO:0007669"/>
    <property type="project" value="TreeGrafter"/>
</dbReference>
<reference evidence="13 14" key="1">
    <citation type="submission" date="2016-10" db="EMBL/GenBank/DDBJ databases">
        <authorList>
            <person name="de Groot N.N."/>
        </authorList>
    </citation>
    <scope>NUCLEOTIDE SEQUENCE [LARGE SCALE GENOMIC DNA]</scope>
    <source>
        <strain evidence="13 14">CGMCC 4.3519</strain>
    </source>
</reference>
<comment type="catalytic activity">
    <reaction evidence="9">
        <text>2 nitric oxide + NADPH + 2 O2 = 2 nitrate + NADP(+) + H(+)</text>
        <dbReference type="Rhea" id="RHEA:19465"/>
        <dbReference type="ChEBI" id="CHEBI:15378"/>
        <dbReference type="ChEBI" id="CHEBI:15379"/>
        <dbReference type="ChEBI" id="CHEBI:16480"/>
        <dbReference type="ChEBI" id="CHEBI:17632"/>
        <dbReference type="ChEBI" id="CHEBI:57783"/>
        <dbReference type="ChEBI" id="CHEBI:58349"/>
        <dbReference type="EC" id="1.14.12.17"/>
    </reaction>
</comment>
<dbReference type="GO" id="GO:0071949">
    <property type="term" value="F:FAD binding"/>
    <property type="evidence" value="ECO:0007669"/>
    <property type="project" value="TreeGrafter"/>
</dbReference>
<evidence type="ECO:0000256" key="1">
    <source>
        <dbReference type="ARBA" id="ARBA00006401"/>
    </source>
</evidence>
<dbReference type="Gene3D" id="3.40.50.80">
    <property type="entry name" value="Nucleotide-binding domain of ferredoxin-NADP reductase (FNR) module"/>
    <property type="match status" value="1"/>
</dbReference>
<dbReference type="GO" id="GO:0008941">
    <property type="term" value="F:nitric oxide dioxygenase NAD(P)H activity"/>
    <property type="evidence" value="ECO:0007669"/>
    <property type="project" value="UniProtKB-EC"/>
</dbReference>
<dbReference type="Pfam" id="PF00175">
    <property type="entry name" value="NAD_binding_1"/>
    <property type="match status" value="1"/>
</dbReference>
<dbReference type="CDD" id="cd06184">
    <property type="entry name" value="flavohem_like_fad_nad_binding"/>
    <property type="match status" value="1"/>
</dbReference>
<dbReference type="FunFam" id="1.10.490.10:FF:000003">
    <property type="entry name" value="Flavohemoprotein"/>
    <property type="match status" value="1"/>
</dbReference>
<evidence type="ECO:0000256" key="7">
    <source>
        <dbReference type="ARBA" id="ARBA00023027"/>
    </source>
</evidence>
<comment type="similarity">
    <text evidence="1">In the C-terminal section; belongs to the flavoprotein pyridine nucleotide cytochrome reductase family.</text>
</comment>
<evidence type="ECO:0000259" key="11">
    <source>
        <dbReference type="PROSITE" id="PS01033"/>
    </source>
</evidence>
<dbReference type="Proteomes" id="UP000199055">
    <property type="component" value="Unassembled WGS sequence"/>
</dbReference>
<dbReference type="GO" id="GO:0046872">
    <property type="term" value="F:metal ion binding"/>
    <property type="evidence" value="ECO:0007669"/>
    <property type="project" value="UniProtKB-KW"/>
</dbReference>
<evidence type="ECO:0000256" key="2">
    <source>
        <dbReference type="ARBA" id="ARBA00012229"/>
    </source>
</evidence>
<keyword evidence="14" id="KW-1185">Reference proteome</keyword>
<dbReference type="InterPro" id="IPR039261">
    <property type="entry name" value="FNR_nucleotide-bd"/>
</dbReference>
<dbReference type="PANTHER" id="PTHR43396">
    <property type="entry name" value="FLAVOHEMOPROTEIN"/>
    <property type="match status" value="1"/>
</dbReference>
<dbReference type="AlphaFoldDB" id="A0A1H9BDU5"/>
<gene>
    <name evidence="13" type="ORF">SAMN05216481_102338</name>
</gene>
<evidence type="ECO:0000313" key="13">
    <source>
        <dbReference type="EMBL" id="SEP87190.1"/>
    </source>
</evidence>
<dbReference type="GO" id="GO:0005344">
    <property type="term" value="F:oxygen carrier activity"/>
    <property type="evidence" value="ECO:0007669"/>
    <property type="project" value="UniProtKB-KW"/>
</dbReference>
<evidence type="ECO:0000256" key="3">
    <source>
        <dbReference type="ARBA" id="ARBA00022617"/>
    </source>
</evidence>
<keyword evidence="5" id="KW-0479">Metal-binding</keyword>
<dbReference type="CDD" id="cd14782">
    <property type="entry name" value="FHb-globin_2"/>
    <property type="match status" value="1"/>
</dbReference>
<dbReference type="InterPro" id="IPR001433">
    <property type="entry name" value="OxRdtase_FAD/NAD-bd"/>
</dbReference>
<dbReference type="PROSITE" id="PS01033">
    <property type="entry name" value="GLOBIN"/>
    <property type="match status" value="1"/>
</dbReference>
<feature type="domain" description="FAD-binding FR-type" evidence="12">
    <location>
        <begin position="153"/>
        <end position="260"/>
    </location>
</feature>
<dbReference type="Gene3D" id="1.10.490.10">
    <property type="entry name" value="Globins"/>
    <property type="match status" value="1"/>
</dbReference>
<keyword evidence="10" id="KW-0813">Transport</keyword>
<dbReference type="RefSeq" id="WP_093656365.1">
    <property type="nucleotide sequence ID" value="NZ_FOET01000002.1"/>
</dbReference>
<dbReference type="STRING" id="403935.SAMN05216481_102338"/>
<dbReference type="InterPro" id="IPR017927">
    <property type="entry name" value="FAD-bd_FR_type"/>
</dbReference>
<evidence type="ECO:0000256" key="9">
    <source>
        <dbReference type="ARBA" id="ARBA00049433"/>
    </source>
</evidence>
<keyword evidence="3 10" id="KW-0349">Heme</keyword>
<keyword evidence="13" id="KW-0223">Dioxygenase</keyword>
<dbReference type="GO" id="GO:0071500">
    <property type="term" value="P:cellular response to nitrosative stress"/>
    <property type="evidence" value="ECO:0007669"/>
    <property type="project" value="TreeGrafter"/>
</dbReference>
<dbReference type="InterPro" id="IPR009050">
    <property type="entry name" value="Globin-like_sf"/>
</dbReference>
<dbReference type="SUPFAM" id="SSF52343">
    <property type="entry name" value="Ferredoxin reductase-like, C-terminal NADP-linked domain"/>
    <property type="match status" value="1"/>
</dbReference>
<dbReference type="GO" id="GO:0020037">
    <property type="term" value="F:heme binding"/>
    <property type="evidence" value="ECO:0007669"/>
    <property type="project" value="InterPro"/>
</dbReference>
<keyword evidence="6" id="KW-0408">Iron</keyword>
<sequence>MLSEKSTAVVRATLPAIGAAIGDITPVFYRRMFAAHPELLRDLFNRGNQANGTQSRALAGSIAVFATMLLEHPDRRPDALLARIAHKHASLGITADQYTVVHRHLFDAIAEVLGEAVTPEVAEAWDEVYWLMAGALIAMEARLYAASGVGDGDVWRPWKVVGRLEETAEVATFMLRPADSGPVPPFRPGQYVSVQVTLPDGARQIRQYSLSCAPGGDDRWISVKRVCGDPAGEVSNWLHENVREGDVLTVGAPFGDVALDDGDGPVLLASAGIGCTPMVSMLAHLAATGSPRRVTVVHGDRAESSHAFREQMELLTAKLPDAALHVWYERPEGEWPAGRTGLVDLSDVEIPEGSRAYLCGPVPFMRSVRTRLLERGIPASRIHYESFGPDLGLDAD</sequence>
<dbReference type="PANTHER" id="PTHR43396:SF3">
    <property type="entry name" value="FLAVOHEMOPROTEIN"/>
    <property type="match status" value="1"/>
</dbReference>
<dbReference type="SUPFAM" id="SSF46458">
    <property type="entry name" value="Globin-like"/>
    <property type="match status" value="1"/>
</dbReference>
<evidence type="ECO:0000256" key="5">
    <source>
        <dbReference type="ARBA" id="ARBA00022723"/>
    </source>
</evidence>
<proteinExistence type="inferred from homology"/>
<dbReference type="Pfam" id="PF00042">
    <property type="entry name" value="Globin"/>
    <property type="match status" value="1"/>
</dbReference>
<dbReference type="Gene3D" id="2.40.30.10">
    <property type="entry name" value="Translation factors"/>
    <property type="match status" value="1"/>
</dbReference>
<dbReference type="GO" id="GO:0051537">
    <property type="term" value="F:2 iron, 2 sulfur cluster binding"/>
    <property type="evidence" value="ECO:0007669"/>
    <property type="project" value="UniProtKB-KW"/>
</dbReference>
<dbReference type="EMBL" id="FOET01000002">
    <property type="protein sequence ID" value="SEP87190.1"/>
    <property type="molecule type" value="Genomic_DNA"/>
</dbReference>
<dbReference type="PRINTS" id="PR00410">
    <property type="entry name" value="PHEHYDRXLASE"/>
</dbReference>
<dbReference type="EC" id="1.14.12.17" evidence="2"/>
<feature type="domain" description="Globin" evidence="11">
    <location>
        <begin position="1"/>
        <end position="141"/>
    </location>
</feature>
<dbReference type="InterPro" id="IPR012292">
    <property type="entry name" value="Globin/Proto"/>
</dbReference>
<evidence type="ECO:0000259" key="12">
    <source>
        <dbReference type="PROSITE" id="PS51384"/>
    </source>
</evidence>
<organism evidence="13 14">
    <name type="scientific">Streptomyces radiopugnans</name>
    <dbReference type="NCBI Taxonomy" id="403935"/>
    <lineage>
        <taxon>Bacteria</taxon>
        <taxon>Bacillati</taxon>
        <taxon>Actinomycetota</taxon>
        <taxon>Actinomycetes</taxon>
        <taxon>Kitasatosporales</taxon>
        <taxon>Streptomycetaceae</taxon>
        <taxon>Streptomyces</taxon>
    </lineage>
</organism>
<keyword evidence="4 10" id="KW-0561">Oxygen transport</keyword>
<comment type="catalytic activity">
    <reaction evidence="8">
        <text>2 nitric oxide + NADH + 2 O2 = 2 nitrate + NAD(+) + H(+)</text>
        <dbReference type="Rhea" id="RHEA:19469"/>
        <dbReference type="ChEBI" id="CHEBI:15378"/>
        <dbReference type="ChEBI" id="CHEBI:15379"/>
        <dbReference type="ChEBI" id="CHEBI:16480"/>
        <dbReference type="ChEBI" id="CHEBI:17632"/>
        <dbReference type="ChEBI" id="CHEBI:57540"/>
        <dbReference type="ChEBI" id="CHEBI:57945"/>
        <dbReference type="EC" id="1.14.12.17"/>
    </reaction>
</comment>
<dbReference type="GO" id="GO:0019825">
    <property type="term" value="F:oxygen binding"/>
    <property type="evidence" value="ECO:0007669"/>
    <property type="project" value="InterPro"/>
</dbReference>
<name>A0A1H9BDU5_9ACTN</name>
<dbReference type="InterPro" id="IPR017938">
    <property type="entry name" value="Riboflavin_synthase-like_b-brl"/>
</dbReference>
<evidence type="ECO:0000256" key="4">
    <source>
        <dbReference type="ARBA" id="ARBA00022621"/>
    </source>
</evidence>
<dbReference type="SUPFAM" id="SSF63380">
    <property type="entry name" value="Riboflavin synthase domain-like"/>
    <property type="match status" value="1"/>
</dbReference>
<evidence type="ECO:0000256" key="10">
    <source>
        <dbReference type="RuleBase" id="RU000356"/>
    </source>
</evidence>
<accession>A0A1H9BDU5</accession>
<comment type="similarity">
    <text evidence="10">Belongs to the globin family.</text>
</comment>
<keyword evidence="13" id="KW-0560">Oxidoreductase</keyword>
<evidence type="ECO:0000256" key="8">
    <source>
        <dbReference type="ARBA" id="ARBA00048649"/>
    </source>
</evidence>
<protein>
    <recommendedName>
        <fullName evidence="2">nitric oxide dioxygenase</fullName>
        <ecNumber evidence="2">1.14.12.17</ecNumber>
    </recommendedName>
</protein>
<dbReference type="InterPro" id="IPR000971">
    <property type="entry name" value="Globin"/>
</dbReference>
<evidence type="ECO:0000256" key="6">
    <source>
        <dbReference type="ARBA" id="ARBA00023004"/>
    </source>
</evidence>
<keyword evidence="7" id="KW-0520">NAD</keyword>